<dbReference type="GeneID" id="80518360"/>
<proteinExistence type="predicted"/>
<dbReference type="Gene3D" id="3.90.228.10">
    <property type="match status" value="1"/>
</dbReference>
<dbReference type="KEGG" id="vg:80518360"/>
<protein>
    <submittedName>
        <fullName evidence="1">Putative orfan</fullName>
    </submittedName>
</protein>
<reference evidence="1" key="1">
    <citation type="submission" date="2017-01" db="EMBL/GenBank/DDBJ databases">
        <authorList>
            <person name="Assis F.L."/>
            <person name="Abrahao J.S."/>
            <person name="Silva L."/>
            <person name="Khalil J.B."/>
            <person name="Rodrigues R."/>
            <person name="Silva L.S."/>
            <person name="Arantes T."/>
            <person name="Boratto P."/>
            <person name="Andrade M."/>
            <person name="Kroon E.G."/>
            <person name="Ribeiro B."/>
            <person name="Bergier I."/>
            <person name="Seligmann H."/>
            <person name="Ghigo E."/>
            <person name="Colson P."/>
            <person name="Levasseur A."/>
            <person name="Raoult D."/>
            <person name="Scola B.L."/>
        </authorList>
    </citation>
    <scope>NUCLEOTIDE SEQUENCE</scope>
    <source>
        <strain evidence="1">Soda lake</strain>
    </source>
</reference>
<accession>A0A6N1NTX6</accession>
<dbReference type="EMBL" id="KY523104">
    <property type="protein sequence ID" value="QKU34943.1"/>
    <property type="molecule type" value="Genomic_DNA"/>
</dbReference>
<organism evidence="1">
    <name type="scientific">Tupanvirus soda lake</name>
    <dbReference type="NCBI Taxonomy" id="2126985"/>
    <lineage>
        <taxon>Viruses</taxon>
        <taxon>Varidnaviria</taxon>
        <taxon>Bamfordvirae</taxon>
        <taxon>Nucleocytoviricota</taxon>
        <taxon>Megaviricetes</taxon>
        <taxon>Imitervirales</taxon>
        <taxon>Mimiviridae</taxon>
        <taxon>Megamimivirinae</taxon>
        <taxon>Tupanvirus</taxon>
        <taxon>Tupanvirus salinum</taxon>
    </lineage>
</organism>
<name>A0A6N1NTX6_9VIRU</name>
<dbReference type="SUPFAM" id="SSF56399">
    <property type="entry name" value="ADP-ribosylation"/>
    <property type="match status" value="1"/>
</dbReference>
<dbReference type="RefSeq" id="YP_010781596.1">
    <property type="nucleotide sequence ID" value="NC_075039.1"/>
</dbReference>
<evidence type="ECO:0000313" key="1">
    <source>
        <dbReference type="EMBL" id="QKU34943.1"/>
    </source>
</evidence>
<sequence>MLSSIIKFNNRISLPKHLDFKLKNAQINDNKEILNNFNKHRNGRPILELYHASRFGSTAVNFILKDGFKLSFGGNKGNGIYLANHGRYSIWAGYPYHVIICHVIADQDYVKRFKSEIKSDTWDSEFLVSNPNLIYPRYIINYELENKNADNKNADNKNDWSWLRYVDKNEWNCKNEKCIIKQRCDCEQYPLFLKDDIVDIDY</sequence>
<reference evidence="1" key="2">
    <citation type="journal article" date="2018" name="Nat. Commun.">
        <title>Tailed giant Tupanvirus possesses the most complete translational apparatus of the known virosphere.</title>
        <authorList>
            <person name="Abrahao J."/>
            <person name="Silva L."/>
            <person name="Silva L.S."/>
            <person name="Khalil J.Y.B."/>
            <person name="Rodrigues R."/>
            <person name="Arantes T."/>
            <person name="Assis F."/>
            <person name="Boratto P."/>
            <person name="Andrade M."/>
            <person name="Kroon E.G."/>
            <person name="Ribeiro B."/>
            <person name="Bergier I."/>
            <person name="Seligmann H."/>
            <person name="Ghigo E."/>
            <person name="Colson P."/>
            <person name="Levasseur A."/>
            <person name="Kroemer G."/>
            <person name="Raoult D."/>
            <person name="La Scola B."/>
        </authorList>
    </citation>
    <scope>NUCLEOTIDE SEQUENCE [LARGE SCALE GENOMIC DNA]</scope>
    <source>
        <strain evidence="1">Soda lake</strain>
    </source>
</reference>